<dbReference type="Pfam" id="PF24698">
    <property type="entry name" value="DUF7662"/>
    <property type="match status" value="1"/>
</dbReference>
<dbReference type="AlphaFoldDB" id="A0A371IJ06"/>
<accession>A0A371IJ06</accession>
<reference evidence="3 5" key="3">
    <citation type="submission" date="2019-07" db="EMBL/GenBank/DDBJ databases">
        <title>Criibacterium bergeronii gen. nov., sp. nov. isolated from human clinical samples.</title>
        <authorList>
            <person name="Maheux A.F."/>
            <person name="Boudreau D.K."/>
            <person name="Berube E."/>
            <person name="Brodeur S."/>
            <person name="Bernard K.A."/>
            <person name="Abed J.Y."/>
            <person name="Ducrey E."/>
            <person name="Guay E.F."/>
            <person name="Raymond F."/>
            <person name="Corbeil J."/>
            <person name="Domingo M.-C."/>
            <person name="Roy P.H."/>
            <person name="Boissinot M."/>
            <person name="Tocheva E.I."/>
            <person name="Omar R.F."/>
        </authorList>
    </citation>
    <scope>NUCLEOTIDE SEQUENCE [LARGE SCALE GENOMIC DNA]</scope>
    <source>
        <strain evidence="3 5">CCRI-24246</strain>
    </source>
</reference>
<evidence type="ECO:0000313" key="2">
    <source>
        <dbReference type="EMBL" id="RDY20458.1"/>
    </source>
</evidence>
<evidence type="ECO:0000313" key="4">
    <source>
        <dbReference type="Proteomes" id="UP000093352"/>
    </source>
</evidence>
<dbReference type="RefSeq" id="WP_094754389.1">
    <property type="nucleotide sequence ID" value="NZ_MBEW02000036.1"/>
</dbReference>
<dbReference type="Proteomes" id="UP000319424">
    <property type="component" value="Unassembled WGS sequence"/>
</dbReference>
<feature type="domain" description="DUF7662" evidence="1">
    <location>
        <begin position="7"/>
        <end position="76"/>
    </location>
</feature>
<evidence type="ECO:0000313" key="5">
    <source>
        <dbReference type="Proteomes" id="UP000319424"/>
    </source>
</evidence>
<gene>
    <name evidence="2" type="ORF">BBG48_009905</name>
    <name evidence="3" type="ORF">FL857_06415</name>
</gene>
<dbReference type="Proteomes" id="UP000093352">
    <property type="component" value="Unassembled WGS sequence"/>
</dbReference>
<keyword evidence="4" id="KW-1185">Reference proteome</keyword>
<evidence type="ECO:0000259" key="1">
    <source>
        <dbReference type="Pfam" id="PF24698"/>
    </source>
</evidence>
<evidence type="ECO:0000313" key="3">
    <source>
        <dbReference type="EMBL" id="TRW26048.1"/>
    </source>
</evidence>
<organism evidence="2 4">
    <name type="scientific">Criibacterium bergeronii</name>
    <dbReference type="NCBI Taxonomy" id="1871336"/>
    <lineage>
        <taxon>Bacteria</taxon>
        <taxon>Bacillati</taxon>
        <taxon>Bacillota</taxon>
        <taxon>Clostridia</taxon>
        <taxon>Peptostreptococcales</taxon>
        <taxon>Filifactoraceae</taxon>
        <taxon>Criibacterium</taxon>
    </lineage>
</organism>
<name>A0A371IJ06_9FIRM</name>
<dbReference type="EMBL" id="VJXW01000008">
    <property type="protein sequence ID" value="TRW26048.1"/>
    <property type="molecule type" value="Genomic_DNA"/>
</dbReference>
<sequence>MPKGGKYVALTRYLEKCDKAVVKMKFKKIESILGDKLDKSAYKYPEFWTVAEPHSIAFGWLNAGYRIKKVNIKKQKLEFVKNNFDKEQALIDELFEKDCYVIDFLPVVVPPGDKGQFFEVEHLFLNGDRYIDMQRKFANIILKLMCYYSVTISWFGGLYKPEPKLIDQIIKEIMDNHSGWLNCLFEEENFLINFEWDCAYLAVFNPHDEAKSILQSLAKSEGLFWRKSEN</sequence>
<proteinExistence type="predicted"/>
<protein>
    <recommendedName>
        <fullName evidence="1">DUF7662 domain-containing protein</fullName>
    </recommendedName>
</protein>
<comment type="caution">
    <text evidence="2">The sequence shown here is derived from an EMBL/GenBank/DDBJ whole genome shotgun (WGS) entry which is preliminary data.</text>
</comment>
<dbReference type="EMBL" id="MBEW02000036">
    <property type="protein sequence ID" value="RDY20458.1"/>
    <property type="molecule type" value="Genomic_DNA"/>
</dbReference>
<dbReference type="InterPro" id="IPR056079">
    <property type="entry name" value="DUF7662"/>
</dbReference>
<reference evidence="2 4" key="1">
    <citation type="journal article" date="2016" name="Genome Announc.">
        <title>Draft Genome Sequence of Criibacterium bergeronii gen. nov., sp. nov., Strain CCRI-22567T, Isolated from a Vaginal Sample from a Woman with Bacterial Vaginosis.</title>
        <authorList>
            <person name="Maheux A.F."/>
            <person name="Berube E."/>
            <person name="Boudreau D.K."/>
            <person name="Raymond F."/>
            <person name="Corbeil J."/>
            <person name="Roy P.H."/>
            <person name="Boissinot M."/>
            <person name="Omar R.F."/>
        </authorList>
    </citation>
    <scope>NUCLEOTIDE SEQUENCE [LARGE SCALE GENOMIC DNA]</scope>
    <source>
        <strain evidence="2 4">CCRI-22567</strain>
    </source>
</reference>
<dbReference type="OrthoDB" id="1821208at2"/>
<reference evidence="2" key="2">
    <citation type="submission" date="2018-07" db="EMBL/GenBank/DDBJ databases">
        <authorList>
            <person name="Quirk P.G."/>
            <person name="Krulwich T.A."/>
        </authorList>
    </citation>
    <scope>NUCLEOTIDE SEQUENCE</scope>
    <source>
        <strain evidence="2">CCRI-22567</strain>
    </source>
</reference>